<accession>A0A7S2M959</accession>
<evidence type="ECO:0000256" key="1">
    <source>
        <dbReference type="ARBA" id="ARBA00004211"/>
    </source>
</evidence>
<reference evidence="11" key="1">
    <citation type="submission" date="2021-01" db="EMBL/GenBank/DDBJ databases">
        <authorList>
            <person name="Corre E."/>
            <person name="Pelletier E."/>
            <person name="Niang G."/>
            <person name="Scheremetjew M."/>
            <person name="Finn R."/>
            <person name="Kale V."/>
            <person name="Holt S."/>
            <person name="Cochrane G."/>
            <person name="Meng A."/>
            <person name="Brown T."/>
            <person name="Cohen L."/>
        </authorList>
    </citation>
    <scope>NUCLEOTIDE SEQUENCE</scope>
    <source>
        <strain evidence="11">SM1012Den-03</strain>
    </source>
</reference>
<keyword evidence="7 9" id="KW-0175">Coiled coil</keyword>
<sequence length="179" mass="20200">MTTTSSFDAYKSELLSTMEQIKSKLQSKNNVDEVDEMLKQGEDLVKQMGLEARGMDDAVVKRDFLSKVKEYKAQLANLRSEYDFATLTKVDNDNYNTSSSIVDARSTIRSQNETLLNARSAIAETEGVAMGITEDLSRQRETMNSAHGRVNEVSNMAEKGDGIVRGMLRRNKFWQGKLW</sequence>
<evidence type="ECO:0000256" key="9">
    <source>
        <dbReference type="SAM" id="Coils"/>
    </source>
</evidence>
<dbReference type="GO" id="GO:0005789">
    <property type="term" value="C:endoplasmic reticulum membrane"/>
    <property type="evidence" value="ECO:0007669"/>
    <property type="project" value="TreeGrafter"/>
</dbReference>
<evidence type="ECO:0000256" key="5">
    <source>
        <dbReference type="ARBA" id="ARBA00022927"/>
    </source>
</evidence>
<keyword evidence="3" id="KW-0813">Transport</keyword>
<dbReference type="GO" id="GO:0006906">
    <property type="term" value="P:vesicle fusion"/>
    <property type="evidence" value="ECO:0007669"/>
    <property type="project" value="TreeGrafter"/>
</dbReference>
<name>A0A7S2M959_9STRA</name>
<dbReference type="InterPro" id="IPR007705">
    <property type="entry name" value="Vesicle_trsprt_v-SNARE_N"/>
</dbReference>
<evidence type="ECO:0000259" key="10">
    <source>
        <dbReference type="Pfam" id="PF05008"/>
    </source>
</evidence>
<dbReference type="Gene3D" id="1.20.5.110">
    <property type="match status" value="1"/>
</dbReference>
<dbReference type="GO" id="GO:0005484">
    <property type="term" value="F:SNAP receptor activity"/>
    <property type="evidence" value="ECO:0007669"/>
    <property type="project" value="TreeGrafter"/>
</dbReference>
<dbReference type="GO" id="GO:0031201">
    <property type="term" value="C:SNARE complex"/>
    <property type="evidence" value="ECO:0007669"/>
    <property type="project" value="TreeGrafter"/>
</dbReference>
<dbReference type="EMBL" id="HBGZ01029796">
    <property type="protein sequence ID" value="CAD9627231.1"/>
    <property type="molecule type" value="Transcribed_RNA"/>
</dbReference>
<dbReference type="SUPFAM" id="SSF47661">
    <property type="entry name" value="t-snare proteins"/>
    <property type="match status" value="1"/>
</dbReference>
<comment type="subcellular location">
    <subcellularLocation>
        <location evidence="1">Membrane</location>
        <topology evidence="1">Single-pass type IV membrane protein</topology>
    </subcellularLocation>
</comment>
<dbReference type="Gene3D" id="1.20.58.400">
    <property type="entry name" value="t-snare proteins"/>
    <property type="match status" value="1"/>
</dbReference>
<feature type="coiled-coil region" evidence="9">
    <location>
        <begin position="61"/>
        <end position="88"/>
    </location>
</feature>
<organism evidence="11">
    <name type="scientific">Skeletonema marinoi</name>
    <dbReference type="NCBI Taxonomy" id="267567"/>
    <lineage>
        <taxon>Eukaryota</taxon>
        <taxon>Sar</taxon>
        <taxon>Stramenopiles</taxon>
        <taxon>Ochrophyta</taxon>
        <taxon>Bacillariophyta</taxon>
        <taxon>Coscinodiscophyceae</taxon>
        <taxon>Thalassiosirophycidae</taxon>
        <taxon>Thalassiosirales</taxon>
        <taxon>Skeletonemataceae</taxon>
        <taxon>Skeletonema</taxon>
        <taxon>Skeletonema marinoi-dohrnii complex</taxon>
    </lineage>
</organism>
<dbReference type="PANTHER" id="PTHR21230:SF84">
    <property type="entry name" value="VESICLE TRANSPORT V-SNARE N-TERMINAL DOMAIN-CONTAINING PROTEIN"/>
    <property type="match status" value="1"/>
</dbReference>
<dbReference type="Pfam" id="PF05008">
    <property type="entry name" value="V-SNARE"/>
    <property type="match status" value="1"/>
</dbReference>
<protein>
    <recommendedName>
        <fullName evidence="10">Vesicle transport v-SNARE N-terminal domain-containing protein</fullName>
    </recommendedName>
</protein>
<evidence type="ECO:0000256" key="3">
    <source>
        <dbReference type="ARBA" id="ARBA00022448"/>
    </source>
</evidence>
<keyword evidence="5" id="KW-0653">Protein transport</keyword>
<evidence type="ECO:0000313" key="11">
    <source>
        <dbReference type="EMBL" id="CAD9627231.1"/>
    </source>
</evidence>
<evidence type="ECO:0000256" key="2">
    <source>
        <dbReference type="ARBA" id="ARBA00006108"/>
    </source>
</evidence>
<keyword evidence="8" id="KW-0472">Membrane</keyword>
<dbReference type="GO" id="GO:0005794">
    <property type="term" value="C:Golgi apparatus"/>
    <property type="evidence" value="ECO:0007669"/>
    <property type="project" value="TreeGrafter"/>
</dbReference>
<evidence type="ECO:0000256" key="6">
    <source>
        <dbReference type="ARBA" id="ARBA00022989"/>
    </source>
</evidence>
<dbReference type="PANTHER" id="PTHR21230">
    <property type="entry name" value="VESICLE TRANSPORT V-SNARE PROTEIN VTI1-RELATED"/>
    <property type="match status" value="1"/>
</dbReference>
<evidence type="ECO:0000256" key="4">
    <source>
        <dbReference type="ARBA" id="ARBA00022692"/>
    </source>
</evidence>
<dbReference type="AlphaFoldDB" id="A0A7S2M959"/>
<keyword evidence="6" id="KW-1133">Transmembrane helix</keyword>
<dbReference type="GO" id="GO:0031902">
    <property type="term" value="C:late endosome membrane"/>
    <property type="evidence" value="ECO:0007669"/>
    <property type="project" value="TreeGrafter"/>
</dbReference>
<dbReference type="SUPFAM" id="SSF58038">
    <property type="entry name" value="SNARE fusion complex"/>
    <property type="match status" value="1"/>
</dbReference>
<gene>
    <name evidence="11" type="ORF">SMAR0320_LOCUS21209</name>
</gene>
<keyword evidence="4" id="KW-0812">Transmembrane</keyword>
<dbReference type="GO" id="GO:0012507">
    <property type="term" value="C:ER to Golgi transport vesicle membrane"/>
    <property type="evidence" value="ECO:0007669"/>
    <property type="project" value="TreeGrafter"/>
</dbReference>
<proteinExistence type="inferred from homology"/>
<comment type="similarity">
    <text evidence="2">Belongs to the VTI1 family.</text>
</comment>
<feature type="domain" description="Vesicle transport v-SNARE N-terminal" evidence="10">
    <location>
        <begin position="5"/>
        <end position="83"/>
    </location>
</feature>
<evidence type="ECO:0000256" key="8">
    <source>
        <dbReference type="ARBA" id="ARBA00023136"/>
    </source>
</evidence>
<dbReference type="Pfam" id="PF12352">
    <property type="entry name" value="V-SNARE_C"/>
    <property type="match status" value="1"/>
</dbReference>
<dbReference type="InterPro" id="IPR038407">
    <property type="entry name" value="v-SNARE_N_sf"/>
</dbReference>
<dbReference type="GO" id="GO:0000149">
    <property type="term" value="F:SNARE binding"/>
    <property type="evidence" value="ECO:0007669"/>
    <property type="project" value="TreeGrafter"/>
</dbReference>
<evidence type="ECO:0000256" key="7">
    <source>
        <dbReference type="ARBA" id="ARBA00023054"/>
    </source>
</evidence>
<dbReference type="GO" id="GO:0006886">
    <property type="term" value="P:intracellular protein transport"/>
    <property type="evidence" value="ECO:0007669"/>
    <property type="project" value="InterPro"/>
</dbReference>
<dbReference type="InterPro" id="IPR010989">
    <property type="entry name" value="SNARE"/>
</dbReference>